<dbReference type="InterPro" id="IPR012337">
    <property type="entry name" value="RNaseH-like_sf"/>
</dbReference>
<keyword evidence="2" id="KW-1185">Reference proteome</keyword>
<reference evidence="1 2" key="1">
    <citation type="journal article" date="2021" name="Nat. Plants">
        <title>The Taxus genome provides insights into paclitaxel biosynthesis.</title>
        <authorList>
            <person name="Xiong X."/>
            <person name="Gou J."/>
            <person name="Liao Q."/>
            <person name="Li Y."/>
            <person name="Zhou Q."/>
            <person name="Bi G."/>
            <person name="Li C."/>
            <person name="Du R."/>
            <person name="Wang X."/>
            <person name="Sun T."/>
            <person name="Guo L."/>
            <person name="Liang H."/>
            <person name="Lu P."/>
            <person name="Wu Y."/>
            <person name="Zhang Z."/>
            <person name="Ro D.K."/>
            <person name="Shang Y."/>
            <person name="Huang S."/>
            <person name="Yan J."/>
        </authorList>
    </citation>
    <scope>NUCLEOTIDE SEQUENCE [LARGE SCALE GENOMIC DNA]</scope>
    <source>
        <strain evidence="1">Ta-2019</strain>
    </source>
</reference>
<name>A0AA38GSV9_TAXCH</name>
<proteinExistence type="predicted"/>
<organism evidence="1 2">
    <name type="scientific">Taxus chinensis</name>
    <name type="common">Chinese yew</name>
    <name type="synonym">Taxus wallichiana var. chinensis</name>
    <dbReference type="NCBI Taxonomy" id="29808"/>
    <lineage>
        <taxon>Eukaryota</taxon>
        <taxon>Viridiplantae</taxon>
        <taxon>Streptophyta</taxon>
        <taxon>Embryophyta</taxon>
        <taxon>Tracheophyta</taxon>
        <taxon>Spermatophyta</taxon>
        <taxon>Pinopsida</taxon>
        <taxon>Pinidae</taxon>
        <taxon>Conifers II</taxon>
        <taxon>Cupressales</taxon>
        <taxon>Taxaceae</taxon>
        <taxon>Taxus</taxon>
    </lineage>
</organism>
<gene>
    <name evidence="1" type="ORF">KI387_000217</name>
</gene>
<feature type="non-terminal residue" evidence="1">
    <location>
        <position position="62"/>
    </location>
</feature>
<dbReference type="EMBL" id="JAHRHJ020000001">
    <property type="protein sequence ID" value="KAH9328109.1"/>
    <property type="molecule type" value="Genomic_DNA"/>
</dbReference>
<evidence type="ECO:0000313" key="1">
    <source>
        <dbReference type="EMBL" id="KAH9328109.1"/>
    </source>
</evidence>
<feature type="non-terminal residue" evidence="1">
    <location>
        <position position="1"/>
    </location>
</feature>
<dbReference type="InterPro" id="IPR036397">
    <property type="entry name" value="RNaseH_sf"/>
</dbReference>
<accession>A0AA38GSV9</accession>
<comment type="caution">
    <text evidence="1">The sequence shown here is derived from an EMBL/GenBank/DDBJ whole genome shotgun (WGS) entry which is preliminary data.</text>
</comment>
<protein>
    <submittedName>
        <fullName evidence="1">Uncharacterized protein</fullName>
    </submittedName>
</protein>
<dbReference type="Proteomes" id="UP000824469">
    <property type="component" value="Unassembled WGS sequence"/>
</dbReference>
<sequence>PKLATLPLKPVVIDEPFQQWGSDLIGTLNPPSCARHNHVLNTEDYFTKWVEDVPVKSTTSKV</sequence>
<dbReference type="SUPFAM" id="SSF53098">
    <property type="entry name" value="Ribonuclease H-like"/>
    <property type="match status" value="1"/>
</dbReference>
<evidence type="ECO:0000313" key="2">
    <source>
        <dbReference type="Proteomes" id="UP000824469"/>
    </source>
</evidence>
<dbReference type="AlphaFoldDB" id="A0AA38GSV9"/>
<dbReference type="Gene3D" id="3.30.420.10">
    <property type="entry name" value="Ribonuclease H-like superfamily/Ribonuclease H"/>
    <property type="match status" value="1"/>
</dbReference>
<dbReference type="GO" id="GO:0003676">
    <property type="term" value="F:nucleic acid binding"/>
    <property type="evidence" value="ECO:0007669"/>
    <property type="project" value="InterPro"/>
</dbReference>